<name>A0AA36IWH7_9DINO</name>
<protein>
    <submittedName>
        <fullName evidence="1">Uncharacterized protein</fullName>
    </submittedName>
</protein>
<gene>
    <name evidence="1" type="ORF">EVOR1521_LOCUS18894</name>
</gene>
<dbReference type="Proteomes" id="UP001178507">
    <property type="component" value="Unassembled WGS sequence"/>
</dbReference>
<accession>A0AA36IWH7</accession>
<organism evidence="1 2">
    <name type="scientific">Effrenium voratum</name>
    <dbReference type="NCBI Taxonomy" id="2562239"/>
    <lineage>
        <taxon>Eukaryota</taxon>
        <taxon>Sar</taxon>
        <taxon>Alveolata</taxon>
        <taxon>Dinophyceae</taxon>
        <taxon>Suessiales</taxon>
        <taxon>Symbiodiniaceae</taxon>
        <taxon>Effrenium</taxon>
    </lineage>
</organism>
<reference evidence="1" key="1">
    <citation type="submission" date="2023-08" db="EMBL/GenBank/DDBJ databases">
        <authorList>
            <person name="Chen Y."/>
            <person name="Shah S."/>
            <person name="Dougan E. K."/>
            <person name="Thang M."/>
            <person name="Chan C."/>
        </authorList>
    </citation>
    <scope>NUCLEOTIDE SEQUENCE</scope>
</reference>
<proteinExistence type="predicted"/>
<dbReference type="AlphaFoldDB" id="A0AA36IWH7"/>
<evidence type="ECO:0000313" key="1">
    <source>
        <dbReference type="EMBL" id="CAJ1394171.1"/>
    </source>
</evidence>
<keyword evidence="2" id="KW-1185">Reference proteome</keyword>
<comment type="caution">
    <text evidence="1">The sequence shown here is derived from an EMBL/GenBank/DDBJ whole genome shotgun (WGS) entry which is preliminary data.</text>
</comment>
<sequence>MLEVNRLLGRLARCVASHPRHSVVVGGPWALVLDAPSLSSSKALVASGFRPEKVVVPNDSDAAAAFPEDAARFARVLKGLSLREFLRRNPPAELPDSLDAESFGFGPFSCVYCDFTQCLYGSWRPSQELEDPSAPLEREATLSSSPLEDLQALVPQLRSPALLGVTLAHLRNSRRQEAQWPKLQQMLATAQRGWSQARVGDRIELKAVATEFWLLGEDGPDFRELQKELEQSWLRS</sequence>
<dbReference type="EMBL" id="CAUJNA010002779">
    <property type="protein sequence ID" value="CAJ1394171.1"/>
    <property type="molecule type" value="Genomic_DNA"/>
</dbReference>
<evidence type="ECO:0000313" key="2">
    <source>
        <dbReference type="Proteomes" id="UP001178507"/>
    </source>
</evidence>